<gene>
    <name evidence="2" type="ORF">ARMGADRAFT_613054</name>
</gene>
<keyword evidence="1" id="KW-1133">Transmembrane helix</keyword>
<feature type="transmembrane region" description="Helical" evidence="1">
    <location>
        <begin position="16"/>
        <end position="34"/>
    </location>
</feature>
<dbReference type="OrthoDB" id="10357033at2759"/>
<accession>A0A2H3CMD6</accession>
<evidence type="ECO:0000313" key="2">
    <source>
        <dbReference type="EMBL" id="PBK84185.1"/>
    </source>
</evidence>
<dbReference type="InParanoid" id="A0A2H3CMD6"/>
<evidence type="ECO:0000313" key="3">
    <source>
        <dbReference type="Proteomes" id="UP000217790"/>
    </source>
</evidence>
<keyword evidence="1" id="KW-0812">Transmembrane</keyword>
<dbReference type="EMBL" id="KZ293700">
    <property type="protein sequence ID" value="PBK84185.1"/>
    <property type="molecule type" value="Genomic_DNA"/>
</dbReference>
<organism evidence="2 3">
    <name type="scientific">Armillaria gallica</name>
    <name type="common">Bulbous honey fungus</name>
    <name type="synonym">Armillaria bulbosa</name>
    <dbReference type="NCBI Taxonomy" id="47427"/>
    <lineage>
        <taxon>Eukaryota</taxon>
        <taxon>Fungi</taxon>
        <taxon>Dikarya</taxon>
        <taxon>Basidiomycota</taxon>
        <taxon>Agaricomycotina</taxon>
        <taxon>Agaricomycetes</taxon>
        <taxon>Agaricomycetidae</taxon>
        <taxon>Agaricales</taxon>
        <taxon>Marasmiineae</taxon>
        <taxon>Physalacriaceae</taxon>
        <taxon>Armillaria</taxon>
    </lineage>
</organism>
<dbReference type="AlphaFoldDB" id="A0A2H3CMD6"/>
<name>A0A2H3CMD6_ARMGA</name>
<proteinExistence type="predicted"/>
<protein>
    <submittedName>
        <fullName evidence="2">Uncharacterized protein</fullName>
    </submittedName>
</protein>
<keyword evidence="3" id="KW-1185">Reference proteome</keyword>
<evidence type="ECO:0000256" key="1">
    <source>
        <dbReference type="SAM" id="Phobius"/>
    </source>
</evidence>
<sequence>MIFIRSTANSLAKGDWWVYSLGLYLCSIISMLIVPPEVRPPDSRLFNSVPEQKRSWLRTVLCANMRTVYAPR</sequence>
<keyword evidence="1" id="KW-0472">Membrane</keyword>
<dbReference type="Proteomes" id="UP000217790">
    <property type="component" value="Unassembled WGS sequence"/>
</dbReference>
<reference evidence="3" key="1">
    <citation type="journal article" date="2017" name="Nat. Ecol. Evol.">
        <title>Genome expansion and lineage-specific genetic innovations in the forest pathogenic fungi Armillaria.</title>
        <authorList>
            <person name="Sipos G."/>
            <person name="Prasanna A.N."/>
            <person name="Walter M.C."/>
            <person name="O'Connor E."/>
            <person name="Balint B."/>
            <person name="Krizsan K."/>
            <person name="Kiss B."/>
            <person name="Hess J."/>
            <person name="Varga T."/>
            <person name="Slot J."/>
            <person name="Riley R."/>
            <person name="Boka B."/>
            <person name="Rigling D."/>
            <person name="Barry K."/>
            <person name="Lee J."/>
            <person name="Mihaltcheva S."/>
            <person name="LaButti K."/>
            <person name="Lipzen A."/>
            <person name="Waldron R."/>
            <person name="Moloney N.M."/>
            <person name="Sperisen C."/>
            <person name="Kredics L."/>
            <person name="Vagvoelgyi C."/>
            <person name="Patrignani A."/>
            <person name="Fitzpatrick D."/>
            <person name="Nagy I."/>
            <person name="Doyle S."/>
            <person name="Anderson J.B."/>
            <person name="Grigoriev I.V."/>
            <person name="Gueldener U."/>
            <person name="Muensterkoetter M."/>
            <person name="Nagy L.G."/>
        </authorList>
    </citation>
    <scope>NUCLEOTIDE SEQUENCE [LARGE SCALE GENOMIC DNA]</scope>
    <source>
        <strain evidence="3">Ar21-2</strain>
    </source>
</reference>